<protein>
    <submittedName>
        <fullName evidence="1">Uncharacterized protein</fullName>
    </submittedName>
</protein>
<organism evidence="1 2">
    <name type="scientific">Streptacidiphilus monticola</name>
    <dbReference type="NCBI Taxonomy" id="2161674"/>
    <lineage>
        <taxon>Bacteria</taxon>
        <taxon>Bacillati</taxon>
        <taxon>Actinomycetota</taxon>
        <taxon>Actinomycetes</taxon>
        <taxon>Kitasatosporales</taxon>
        <taxon>Streptomycetaceae</taxon>
        <taxon>Streptacidiphilus</taxon>
    </lineage>
</organism>
<reference evidence="2" key="1">
    <citation type="journal article" date="2019" name="Int. J. Syst. Evol. Microbiol.">
        <title>The Global Catalogue of Microorganisms (GCM) 10K type strain sequencing project: providing services to taxonomists for standard genome sequencing and annotation.</title>
        <authorList>
            <consortium name="The Broad Institute Genomics Platform"/>
            <consortium name="The Broad Institute Genome Sequencing Center for Infectious Disease"/>
            <person name="Wu L."/>
            <person name="Ma J."/>
        </authorList>
    </citation>
    <scope>NUCLEOTIDE SEQUENCE [LARGE SCALE GENOMIC DNA]</scope>
    <source>
        <strain evidence="2">JCM 4816</strain>
    </source>
</reference>
<sequence>MWLVDSAVELVLLGAECPEERAFAGSLGAAAGAQRFGRAVAAAMLDAGPGRCRVTAVDPAADANALHAALKQAAGRGGRLLVVYLAGQLAWDPRRRRPVVVTAGSLRENAASRGLPCEWVVSAMAHSGQAERLLVLDAVADSAVWQDWQPEELRRQLPAWGRLVRQESSRRGRAESGGSAGGFAALLADALEQGVPGAPAALDPYALQPALDRADAPGARWVGPPPESRLLLRNRAALRGVLGPRSRPGLPTT</sequence>
<evidence type="ECO:0000313" key="2">
    <source>
        <dbReference type="Proteomes" id="UP001596174"/>
    </source>
</evidence>
<dbReference type="EMBL" id="JBHSQJ010000102">
    <property type="protein sequence ID" value="MFC5910146.1"/>
    <property type="molecule type" value="Genomic_DNA"/>
</dbReference>
<gene>
    <name evidence="1" type="ORF">ACFP3V_23365</name>
</gene>
<dbReference type="Proteomes" id="UP001596174">
    <property type="component" value="Unassembled WGS sequence"/>
</dbReference>
<dbReference type="RefSeq" id="WP_380586790.1">
    <property type="nucleotide sequence ID" value="NZ_JBHSQJ010000102.1"/>
</dbReference>
<comment type="caution">
    <text evidence="1">The sequence shown here is derived from an EMBL/GenBank/DDBJ whole genome shotgun (WGS) entry which is preliminary data.</text>
</comment>
<keyword evidence="2" id="KW-1185">Reference proteome</keyword>
<accession>A0ABW1G9Z1</accession>
<name>A0ABW1G9Z1_9ACTN</name>
<evidence type="ECO:0000313" key="1">
    <source>
        <dbReference type="EMBL" id="MFC5910146.1"/>
    </source>
</evidence>
<proteinExistence type="predicted"/>